<dbReference type="HOGENOM" id="CLU_000288_57_30_1"/>
<organism evidence="2 3">
    <name type="scientific">Suillus luteus UH-Slu-Lm8-n1</name>
    <dbReference type="NCBI Taxonomy" id="930992"/>
    <lineage>
        <taxon>Eukaryota</taxon>
        <taxon>Fungi</taxon>
        <taxon>Dikarya</taxon>
        <taxon>Basidiomycota</taxon>
        <taxon>Agaricomycotina</taxon>
        <taxon>Agaricomycetes</taxon>
        <taxon>Agaricomycetidae</taxon>
        <taxon>Boletales</taxon>
        <taxon>Suillineae</taxon>
        <taxon>Suillaceae</taxon>
        <taxon>Suillus</taxon>
    </lineage>
</organism>
<keyword evidence="3" id="KW-1185">Reference proteome</keyword>
<protein>
    <submittedName>
        <fullName evidence="2">Uncharacterized protein</fullName>
    </submittedName>
</protein>
<dbReference type="OrthoDB" id="2679540at2759"/>
<dbReference type="SUPFAM" id="SSF50978">
    <property type="entry name" value="WD40 repeat-like"/>
    <property type="match status" value="1"/>
</dbReference>
<proteinExistence type="predicted"/>
<gene>
    <name evidence="2" type="ORF">CY34DRAFT_51885</name>
</gene>
<dbReference type="STRING" id="930992.A0A0C9ZR21"/>
<dbReference type="PROSITE" id="PS50294">
    <property type="entry name" value="WD_REPEATS_REGION"/>
    <property type="match status" value="1"/>
</dbReference>
<accession>A0A0C9ZR21</accession>
<feature type="repeat" description="WD" evidence="1">
    <location>
        <begin position="1"/>
        <end position="41"/>
    </location>
</feature>
<reference evidence="2 3" key="1">
    <citation type="submission" date="2014-04" db="EMBL/GenBank/DDBJ databases">
        <authorList>
            <consortium name="DOE Joint Genome Institute"/>
            <person name="Kuo A."/>
            <person name="Ruytinx J."/>
            <person name="Rineau F."/>
            <person name="Colpaert J."/>
            <person name="Kohler A."/>
            <person name="Nagy L.G."/>
            <person name="Floudas D."/>
            <person name="Copeland A."/>
            <person name="Barry K.W."/>
            <person name="Cichocki N."/>
            <person name="Veneault-Fourrey C."/>
            <person name="LaButti K."/>
            <person name="Lindquist E.A."/>
            <person name="Lipzen A."/>
            <person name="Lundell T."/>
            <person name="Morin E."/>
            <person name="Murat C."/>
            <person name="Sun H."/>
            <person name="Tunlid A."/>
            <person name="Henrissat B."/>
            <person name="Grigoriev I.V."/>
            <person name="Hibbett D.S."/>
            <person name="Martin F."/>
            <person name="Nordberg H.P."/>
            <person name="Cantor M.N."/>
            <person name="Hua S.X."/>
        </authorList>
    </citation>
    <scope>NUCLEOTIDE SEQUENCE [LARGE SCALE GENOMIC DNA]</scope>
    <source>
        <strain evidence="2 3">UH-Slu-Lm8-n1</strain>
    </source>
</reference>
<dbReference type="EMBL" id="KN836655">
    <property type="protein sequence ID" value="KIK31781.1"/>
    <property type="molecule type" value="Genomic_DNA"/>
</dbReference>
<dbReference type="InParanoid" id="A0A0C9ZR21"/>
<dbReference type="InterPro" id="IPR036322">
    <property type="entry name" value="WD40_repeat_dom_sf"/>
</dbReference>
<dbReference type="Pfam" id="PF00400">
    <property type="entry name" value="WD40"/>
    <property type="match status" value="1"/>
</dbReference>
<reference evidence="3" key="2">
    <citation type="submission" date="2015-01" db="EMBL/GenBank/DDBJ databases">
        <title>Evolutionary Origins and Diversification of the Mycorrhizal Mutualists.</title>
        <authorList>
            <consortium name="DOE Joint Genome Institute"/>
            <consortium name="Mycorrhizal Genomics Consortium"/>
            <person name="Kohler A."/>
            <person name="Kuo A."/>
            <person name="Nagy L.G."/>
            <person name="Floudas D."/>
            <person name="Copeland A."/>
            <person name="Barry K.W."/>
            <person name="Cichocki N."/>
            <person name="Veneault-Fourrey C."/>
            <person name="LaButti K."/>
            <person name="Lindquist E.A."/>
            <person name="Lipzen A."/>
            <person name="Lundell T."/>
            <person name="Morin E."/>
            <person name="Murat C."/>
            <person name="Riley R."/>
            <person name="Ohm R."/>
            <person name="Sun H."/>
            <person name="Tunlid A."/>
            <person name="Henrissat B."/>
            <person name="Grigoriev I.V."/>
            <person name="Hibbett D.S."/>
            <person name="Martin F."/>
        </authorList>
    </citation>
    <scope>NUCLEOTIDE SEQUENCE [LARGE SCALE GENOMIC DNA]</scope>
    <source>
        <strain evidence="3">UH-Slu-Lm8-n1</strain>
    </source>
</reference>
<dbReference type="InterPro" id="IPR001680">
    <property type="entry name" value="WD40_rpt"/>
</dbReference>
<evidence type="ECO:0000313" key="3">
    <source>
        <dbReference type="Proteomes" id="UP000054485"/>
    </source>
</evidence>
<sequence>KGHGEEILSLSYFPDGQRMISGSDDKTARQWDLKAGKEIEEARSDCEGYVYAVAV</sequence>
<feature type="non-terminal residue" evidence="2">
    <location>
        <position position="1"/>
    </location>
</feature>
<dbReference type="InterPro" id="IPR015943">
    <property type="entry name" value="WD40/YVTN_repeat-like_dom_sf"/>
</dbReference>
<name>A0A0C9ZR21_9AGAM</name>
<keyword evidence="1" id="KW-0853">WD repeat</keyword>
<dbReference type="PROSITE" id="PS50082">
    <property type="entry name" value="WD_REPEATS_2"/>
    <property type="match status" value="1"/>
</dbReference>
<evidence type="ECO:0000313" key="2">
    <source>
        <dbReference type="EMBL" id="KIK31781.1"/>
    </source>
</evidence>
<dbReference type="AlphaFoldDB" id="A0A0C9ZR21"/>
<feature type="non-terminal residue" evidence="2">
    <location>
        <position position="55"/>
    </location>
</feature>
<dbReference type="Gene3D" id="2.130.10.10">
    <property type="entry name" value="YVTN repeat-like/Quinoprotein amine dehydrogenase"/>
    <property type="match status" value="1"/>
</dbReference>
<evidence type="ECO:0000256" key="1">
    <source>
        <dbReference type="PROSITE-ProRule" id="PRU00221"/>
    </source>
</evidence>
<dbReference type="Proteomes" id="UP000054485">
    <property type="component" value="Unassembled WGS sequence"/>
</dbReference>